<dbReference type="InterPro" id="IPR010486">
    <property type="entry name" value="HNS-dep_expression_A/B"/>
</dbReference>
<dbReference type="Proteomes" id="UP001589795">
    <property type="component" value="Unassembled WGS sequence"/>
</dbReference>
<protein>
    <submittedName>
        <fullName evidence="3">HdeA/HdeB family chaperone</fullName>
    </submittedName>
</protein>
<evidence type="ECO:0000256" key="1">
    <source>
        <dbReference type="SAM" id="MobiDB-lite"/>
    </source>
</evidence>
<feature type="compositionally biased region" description="Low complexity" evidence="1">
    <location>
        <begin position="136"/>
        <end position="172"/>
    </location>
</feature>
<feature type="region of interest" description="Disordered" evidence="1">
    <location>
        <begin position="72"/>
        <end position="175"/>
    </location>
</feature>
<evidence type="ECO:0000256" key="2">
    <source>
        <dbReference type="SAM" id="SignalP"/>
    </source>
</evidence>
<sequence>MTISTRLAAVAALCALPAGAALAQTQESGMQQDAMGERSADQVTCADIVTMDSQLIPGVLYFVSGYQQASMTGSAGMSGSEMPGGAPGSTEVGGAATTGDDAPDAGQPADAGQSAEADQMTEGESSMPAQAEGQEAGTSAPADTTAADSTAADSTAADSTAAGSTAAGSDGTMQGDQPAVVRVTGLFEIPIAEVVTLCGESPEMTVSDAVEQQRTGSSGSSSN</sequence>
<organism evidence="3 4">
    <name type="scientific">Paracoccus rhizosphaerae</name>
    <dbReference type="NCBI Taxonomy" id="1133347"/>
    <lineage>
        <taxon>Bacteria</taxon>
        <taxon>Pseudomonadati</taxon>
        <taxon>Pseudomonadota</taxon>
        <taxon>Alphaproteobacteria</taxon>
        <taxon>Rhodobacterales</taxon>
        <taxon>Paracoccaceae</taxon>
        <taxon>Paracoccus</taxon>
    </lineage>
</organism>
<feature type="chain" id="PRO_5045848136" evidence="2">
    <location>
        <begin position="24"/>
        <end position="223"/>
    </location>
</feature>
<feature type="signal peptide" evidence="2">
    <location>
        <begin position="1"/>
        <end position="23"/>
    </location>
</feature>
<keyword evidence="2" id="KW-0732">Signal</keyword>
<keyword evidence="4" id="KW-1185">Reference proteome</keyword>
<feature type="compositionally biased region" description="Low complexity" evidence="1">
    <location>
        <begin position="93"/>
        <end position="113"/>
    </location>
</feature>
<dbReference type="EMBL" id="JBHLWQ010000122">
    <property type="protein sequence ID" value="MFC0201202.1"/>
    <property type="molecule type" value="Genomic_DNA"/>
</dbReference>
<comment type="caution">
    <text evidence="3">The sequence shown here is derived from an EMBL/GenBank/DDBJ whole genome shotgun (WGS) entry which is preliminary data.</text>
</comment>
<evidence type="ECO:0000313" key="3">
    <source>
        <dbReference type="EMBL" id="MFC0201202.1"/>
    </source>
</evidence>
<dbReference type="Pfam" id="PF06411">
    <property type="entry name" value="HdeA"/>
    <property type="match status" value="1"/>
</dbReference>
<proteinExistence type="predicted"/>
<gene>
    <name evidence="3" type="ORF">ACFFIZ_13020</name>
</gene>
<accession>A0ABV6CLE3</accession>
<reference evidence="3 4" key="1">
    <citation type="submission" date="2024-09" db="EMBL/GenBank/DDBJ databases">
        <authorList>
            <person name="Sun Q."/>
            <person name="Mori K."/>
        </authorList>
    </citation>
    <scope>NUCLEOTIDE SEQUENCE [LARGE SCALE GENOMIC DNA]</scope>
    <source>
        <strain evidence="3 4">CCM 7904</strain>
    </source>
</reference>
<dbReference type="RefSeq" id="WP_265507380.1">
    <property type="nucleotide sequence ID" value="NZ_JAOTBE010000030.1"/>
</dbReference>
<evidence type="ECO:0000313" key="4">
    <source>
        <dbReference type="Proteomes" id="UP001589795"/>
    </source>
</evidence>
<name>A0ABV6CLE3_9RHOB</name>